<keyword evidence="3" id="KW-0809">Transit peptide</keyword>
<name>A0A3N4L464_9PEZI</name>
<dbReference type="GO" id="GO:0006412">
    <property type="term" value="P:translation"/>
    <property type="evidence" value="ECO:0007669"/>
    <property type="project" value="TreeGrafter"/>
</dbReference>
<dbReference type="OrthoDB" id="408933at2759"/>
<dbReference type="AlphaFoldDB" id="A0A3N4L464"/>
<proteinExistence type="inferred from homology"/>
<keyword evidence="6" id="KW-0687">Ribonucleoprotein</keyword>
<dbReference type="GO" id="GO:0003735">
    <property type="term" value="F:structural constituent of ribosome"/>
    <property type="evidence" value="ECO:0007669"/>
    <property type="project" value="InterPro"/>
</dbReference>
<protein>
    <recommendedName>
        <fullName evidence="9">50S ribosomal protein YmL27</fullName>
    </recommendedName>
</protein>
<evidence type="ECO:0000256" key="3">
    <source>
        <dbReference type="ARBA" id="ARBA00022946"/>
    </source>
</evidence>
<gene>
    <name evidence="7" type="ORF">P167DRAFT_522580</name>
</gene>
<sequence>MQPTAPLHRAIRRLALTTKMVNGGYYKGTRTGSMGTHTRRGGFVVDYSKVRTYVVPSLEGFKLTPFVTRRMAPTVGAERYSGASPASGGLYLERWKTENGVN</sequence>
<organism evidence="7 8">
    <name type="scientific">Morchella conica CCBAS932</name>
    <dbReference type="NCBI Taxonomy" id="1392247"/>
    <lineage>
        <taxon>Eukaryota</taxon>
        <taxon>Fungi</taxon>
        <taxon>Dikarya</taxon>
        <taxon>Ascomycota</taxon>
        <taxon>Pezizomycotina</taxon>
        <taxon>Pezizomycetes</taxon>
        <taxon>Pezizales</taxon>
        <taxon>Morchellaceae</taxon>
        <taxon>Morchella</taxon>
    </lineage>
</organism>
<evidence type="ECO:0008006" key="9">
    <source>
        <dbReference type="Google" id="ProtNLM"/>
    </source>
</evidence>
<keyword evidence="5" id="KW-0496">Mitochondrion</keyword>
<dbReference type="STRING" id="1392247.A0A3N4L464"/>
<evidence type="ECO:0000313" key="7">
    <source>
        <dbReference type="EMBL" id="RPB12825.1"/>
    </source>
</evidence>
<dbReference type="PANTHER" id="PTHR21338:SF0">
    <property type="entry name" value="LARGE RIBOSOMAL SUBUNIT PROTEIN ML41"/>
    <property type="match status" value="1"/>
</dbReference>
<keyword evidence="8" id="KW-1185">Reference proteome</keyword>
<dbReference type="PANTHER" id="PTHR21338">
    <property type="entry name" value="MITOCHONDRIAL RIBOSOMAL PROTEIN L41"/>
    <property type="match status" value="1"/>
</dbReference>
<dbReference type="GO" id="GO:0005762">
    <property type="term" value="C:mitochondrial large ribosomal subunit"/>
    <property type="evidence" value="ECO:0007669"/>
    <property type="project" value="InterPro"/>
</dbReference>
<keyword evidence="4" id="KW-0689">Ribosomal protein</keyword>
<comment type="subcellular location">
    <subcellularLocation>
        <location evidence="1">Mitochondrion</location>
    </subcellularLocation>
</comment>
<comment type="similarity">
    <text evidence="2">Belongs to the mitochondrion-specific ribosomal protein mL41 family.</text>
</comment>
<reference evidence="7 8" key="1">
    <citation type="journal article" date="2018" name="Nat. Ecol. Evol.">
        <title>Pezizomycetes genomes reveal the molecular basis of ectomycorrhizal truffle lifestyle.</title>
        <authorList>
            <person name="Murat C."/>
            <person name="Payen T."/>
            <person name="Noel B."/>
            <person name="Kuo A."/>
            <person name="Morin E."/>
            <person name="Chen J."/>
            <person name="Kohler A."/>
            <person name="Krizsan K."/>
            <person name="Balestrini R."/>
            <person name="Da Silva C."/>
            <person name="Montanini B."/>
            <person name="Hainaut M."/>
            <person name="Levati E."/>
            <person name="Barry K.W."/>
            <person name="Belfiori B."/>
            <person name="Cichocki N."/>
            <person name="Clum A."/>
            <person name="Dockter R.B."/>
            <person name="Fauchery L."/>
            <person name="Guy J."/>
            <person name="Iotti M."/>
            <person name="Le Tacon F."/>
            <person name="Lindquist E.A."/>
            <person name="Lipzen A."/>
            <person name="Malagnac F."/>
            <person name="Mello A."/>
            <person name="Molinier V."/>
            <person name="Miyauchi S."/>
            <person name="Poulain J."/>
            <person name="Riccioni C."/>
            <person name="Rubini A."/>
            <person name="Sitrit Y."/>
            <person name="Splivallo R."/>
            <person name="Traeger S."/>
            <person name="Wang M."/>
            <person name="Zifcakova L."/>
            <person name="Wipf D."/>
            <person name="Zambonelli A."/>
            <person name="Paolocci F."/>
            <person name="Nowrousian M."/>
            <person name="Ottonello S."/>
            <person name="Baldrian P."/>
            <person name="Spatafora J.W."/>
            <person name="Henrissat B."/>
            <person name="Nagy L.G."/>
            <person name="Aury J.M."/>
            <person name="Wincker P."/>
            <person name="Grigoriev I.V."/>
            <person name="Bonfante P."/>
            <person name="Martin F.M."/>
        </authorList>
    </citation>
    <scope>NUCLEOTIDE SEQUENCE [LARGE SCALE GENOMIC DNA]</scope>
    <source>
        <strain evidence="7 8">CCBAS932</strain>
    </source>
</reference>
<evidence type="ECO:0000256" key="4">
    <source>
        <dbReference type="ARBA" id="ARBA00022980"/>
    </source>
</evidence>
<evidence type="ECO:0000256" key="6">
    <source>
        <dbReference type="ARBA" id="ARBA00023274"/>
    </source>
</evidence>
<dbReference type="Proteomes" id="UP000277580">
    <property type="component" value="Unassembled WGS sequence"/>
</dbReference>
<dbReference type="InterPro" id="IPR019189">
    <property type="entry name" value="Ribosomal_mL41"/>
</dbReference>
<evidence type="ECO:0000256" key="5">
    <source>
        <dbReference type="ARBA" id="ARBA00023128"/>
    </source>
</evidence>
<dbReference type="Pfam" id="PF09809">
    <property type="entry name" value="MRP-L27"/>
    <property type="match status" value="1"/>
</dbReference>
<dbReference type="EMBL" id="ML119126">
    <property type="protein sequence ID" value="RPB12825.1"/>
    <property type="molecule type" value="Genomic_DNA"/>
</dbReference>
<evidence type="ECO:0000256" key="2">
    <source>
        <dbReference type="ARBA" id="ARBA00010152"/>
    </source>
</evidence>
<dbReference type="InParanoid" id="A0A3N4L464"/>
<evidence type="ECO:0000313" key="8">
    <source>
        <dbReference type="Proteomes" id="UP000277580"/>
    </source>
</evidence>
<accession>A0A3N4L464</accession>
<evidence type="ECO:0000256" key="1">
    <source>
        <dbReference type="ARBA" id="ARBA00004173"/>
    </source>
</evidence>